<feature type="region of interest" description="Disordered" evidence="2">
    <location>
        <begin position="1"/>
        <end position="173"/>
    </location>
</feature>
<dbReference type="InterPro" id="IPR026806">
    <property type="entry name" value="CDV3"/>
</dbReference>
<dbReference type="PANTHER" id="PTHR16284">
    <property type="entry name" value="PROTEIN CDV3 HOMOLOG"/>
    <property type="match status" value="1"/>
</dbReference>
<keyword evidence="4" id="KW-1185">Reference proteome</keyword>
<dbReference type="GO" id="GO:0005737">
    <property type="term" value="C:cytoplasm"/>
    <property type="evidence" value="ECO:0007669"/>
    <property type="project" value="TreeGrafter"/>
</dbReference>
<accession>A0A8K0KQH9</accession>
<evidence type="ECO:0000313" key="3">
    <source>
        <dbReference type="EMBL" id="KAG8236473.1"/>
    </source>
</evidence>
<dbReference type="AlphaFoldDB" id="A0A8K0KQH9"/>
<dbReference type="PANTHER" id="PTHR16284:SF13">
    <property type="entry name" value="PROTEIN CDV3 HOMOLOG"/>
    <property type="match status" value="1"/>
</dbReference>
<dbReference type="OrthoDB" id="6288097at2759"/>
<evidence type="ECO:0008006" key="5">
    <source>
        <dbReference type="Google" id="ProtNLM"/>
    </source>
</evidence>
<dbReference type="EMBL" id="KZ309032">
    <property type="protein sequence ID" value="KAG8236473.1"/>
    <property type="molecule type" value="Genomic_DNA"/>
</dbReference>
<organism evidence="3 4">
    <name type="scientific">Ladona fulva</name>
    <name type="common">Scarce chaser dragonfly</name>
    <name type="synonym">Libellula fulva</name>
    <dbReference type="NCBI Taxonomy" id="123851"/>
    <lineage>
        <taxon>Eukaryota</taxon>
        <taxon>Metazoa</taxon>
        <taxon>Ecdysozoa</taxon>
        <taxon>Arthropoda</taxon>
        <taxon>Hexapoda</taxon>
        <taxon>Insecta</taxon>
        <taxon>Pterygota</taxon>
        <taxon>Palaeoptera</taxon>
        <taxon>Odonata</taxon>
        <taxon>Epiprocta</taxon>
        <taxon>Anisoptera</taxon>
        <taxon>Libelluloidea</taxon>
        <taxon>Libellulidae</taxon>
        <taxon>Ladona</taxon>
    </lineage>
</organism>
<proteinExistence type="inferred from homology"/>
<evidence type="ECO:0000313" key="4">
    <source>
        <dbReference type="Proteomes" id="UP000792457"/>
    </source>
</evidence>
<feature type="compositionally biased region" description="Basic and acidic residues" evidence="2">
    <location>
        <begin position="216"/>
        <end position="229"/>
    </location>
</feature>
<sequence>MADLDNFFAKKDKRKAKGKKFTTADEIAKKLEETGKKSKDVKKEKEKPSVPLTSPGQESDEPVQQQKQEDDEWKEFEEEKKDYSGLKIQMLQLSDPEDDGDDDEEEEEHENEAGEKVMRKKVQAGPWKMPQAEKAEEPVEDNKEVEKEGKDQKGTQPAEGTASAYRAPHLRNAQPTLSAIRMRAKSKIAPDINSEEYFPTLSAATSAEPTGAWGKRRVENERGFEEVRNSKSHSSRGPGVTEMGSGGGSRLALGNKYGALDQS</sequence>
<feature type="region of interest" description="Disordered" evidence="2">
    <location>
        <begin position="203"/>
        <end position="263"/>
    </location>
</feature>
<dbReference type="Pfam" id="PF15359">
    <property type="entry name" value="CDV3"/>
    <property type="match status" value="1"/>
</dbReference>
<comment type="caution">
    <text evidence="3">The sequence shown here is derived from an EMBL/GenBank/DDBJ whole genome shotgun (WGS) entry which is preliminary data.</text>
</comment>
<protein>
    <recommendedName>
        <fullName evidence="5">Protein CDV3 homolog</fullName>
    </recommendedName>
</protein>
<feature type="compositionally biased region" description="Basic residues" evidence="2">
    <location>
        <begin position="11"/>
        <end position="20"/>
    </location>
</feature>
<feature type="compositionally biased region" description="Basic and acidic residues" evidence="2">
    <location>
        <begin position="22"/>
        <end position="48"/>
    </location>
</feature>
<reference evidence="3" key="2">
    <citation type="submission" date="2017-10" db="EMBL/GenBank/DDBJ databases">
        <title>Ladona fulva Genome sequencing and assembly.</title>
        <authorList>
            <person name="Murali S."/>
            <person name="Richards S."/>
            <person name="Bandaranaike D."/>
            <person name="Bellair M."/>
            <person name="Blankenburg K."/>
            <person name="Chao H."/>
            <person name="Dinh H."/>
            <person name="Doddapaneni H."/>
            <person name="Dugan-Rocha S."/>
            <person name="Elkadiri S."/>
            <person name="Gnanaolivu R."/>
            <person name="Hernandez B."/>
            <person name="Skinner E."/>
            <person name="Javaid M."/>
            <person name="Lee S."/>
            <person name="Li M."/>
            <person name="Ming W."/>
            <person name="Munidasa M."/>
            <person name="Muniz J."/>
            <person name="Nguyen L."/>
            <person name="Hughes D."/>
            <person name="Osuji N."/>
            <person name="Pu L.-L."/>
            <person name="Puazo M."/>
            <person name="Qu C."/>
            <person name="Quiroz J."/>
            <person name="Raj R."/>
            <person name="Weissenberger G."/>
            <person name="Xin Y."/>
            <person name="Zou X."/>
            <person name="Han Y."/>
            <person name="Worley K."/>
            <person name="Muzny D."/>
            <person name="Gibbs R."/>
        </authorList>
    </citation>
    <scope>NUCLEOTIDE SEQUENCE</scope>
    <source>
        <strain evidence="3">Sampled in the wild</strain>
    </source>
</reference>
<gene>
    <name evidence="3" type="ORF">J437_LFUL016973</name>
</gene>
<reference evidence="3" key="1">
    <citation type="submission" date="2013-04" db="EMBL/GenBank/DDBJ databases">
        <authorList>
            <person name="Qu J."/>
            <person name="Murali S.C."/>
            <person name="Bandaranaike D."/>
            <person name="Bellair M."/>
            <person name="Blankenburg K."/>
            <person name="Chao H."/>
            <person name="Dinh H."/>
            <person name="Doddapaneni H."/>
            <person name="Downs B."/>
            <person name="Dugan-Rocha S."/>
            <person name="Elkadiri S."/>
            <person name="Gnanaolivu R.D."/>
            <person name="Hernandez B."/>
            <person name="Javaid M."/>
            <person name="Jayaseelan J.C."/>
            <person name="Lee S."/>
            <person name="Li M."/>
            <person name="Ming W."/>
            <person name="Munidasa M."/>
            <person name="Muniz J."/>
            <person name="Nguyen L."/>
            <person name="Ongeri F."/>
            <person name="Osuji N."/>
            <person name="Pu L.-L."/>
            <person name="Puazo M."/>
            <person name="Qu C."/>
            <person name="Quiroz J."/>
            <person name="Raj R."/>
            <person name="Weissenberger G."/>
            <person name="Xin Y."/>
            <person name="Zou X."/>
            <person name="Han Y."/>
            <person name="Richards S."/>
            <person name="Worley K."/>
            <person name="Muzny D."/>
            <person name="Gibbs R."/>
        </authorList>
    </citation>
    <scope>NUCLEOTIDE SEQUENCE</scope>
    <source>
        <strain evidence="3">Sampled in the wild</strain>
    </source>
</reference>
<feature type="compositionally biased region" description="Basic and acidic residues" evidence="2">
    <location>
        <begin position="131"/>
        <end position="153"/>
    </location>
</feature>
<dbReference type="Proteomes" id="UP000792457">
    <property type="component" value="Unassembled WGS sequence"/>
</dbReference>
<feature type="compositionally biased region" description="Acidic residues" evidence="2">
    <location>
        <begin position="95"/>
        <end position="110"/>
    </location>
</feature>
<name>A0A8K0KQH9_LADFU</name>
<evidence type="ECO:0000256" key="2">
    <source>
        <dbReference type="SAM" id="MobiDB-lite"/>
    </source>
</evidence>
<comment type="similarity">
    <text evidence="1">Belongs to the CDV3 family.</text>
</comment>
<evidence type="ECO:0000256" key="1">
    <source>
        <dbReference type="ARBA" id="ARBA00006062"/>
    </source>
</evidence>